<sequence>MRLGLNLFKLFIKQSVSSLVKFNLIFVIILGC</sequence>
<accession>T2SRF6</accession>
<evidence type="ECO:0000313" key="2">
    <source>
        <dbReference type="Proteomes" id="UP000015834"/>
    </source>
</evidence>
<dbReference type="Proteomes" id="UP000015834">
    <property type="component" value="Unassembled WGS sequence"/>
</dbReference>
<dbReference type="PROSITE" id="PS51257">
    <property type="entry name" value="PROKAR_LIPOPROTEIN"/>
    <property type="match status" value="1"/>
</dbReference>
<dbReference type="EMBL" id="ASYU01000293">
    <property type="protein sequence ID" value="EQD94820.1"/>
    <property type="molecule type" value="Genomic_DNA"/>
</dbReference>
<proteinExistence type="predicted"/>
<dbReference type="AlphaFoldDB" id="T2SRF6"/>
<organism evidence="1 2">
    <name type="scientific">Helicobacter pylori PZ5056</name>
    <dbReference type="NCBI Taxonomy" id="1337393"/>
    <lineage>
        <taxon>Bacteria</taxon>
        <taxon>Pseudomonadati</taxon>
        <taxon>Campylobacterota</taxon>
        <taxon>Epsilonproteobacteria</taxon>
        <taxon>Campylobacterales</taxon>
        <taxon>Helicobacteraceae</taxon>
        <taxon>Helicobacter</taxon>
    </lineage>
</organism>
<protein>
    <submittedName>
        <fullName evidence="1">Uncharacterized protein</fullName>
    </submittedName>
</protein>
<reference evidence="1 2" key="1">
    <citation type="journal article" date="2013" name="Genome Announc.">
        <title>Draft Genome Sequences of Helicobacter pylori Strains Isolated from Regions of Low and High Gastric Cancer Risk in Colombia.</title>
        <authorList>
            <person name="Sheh A."/>
            <person name="Piazuelo M.B."/>
            <person name="Wilson K.T."/>
            <person name="Correa P."/>
            <person name="Fox J.G."/>
        </authorList>
    </citation>
    <scope>NUCLEOTIDE SEQUENCE [LARGE SCALE GENOMIC DNA]</scope>
    <source>
        <strain evidence="1 2">PZ5056</strain>
    </source>
</reference>
<gene>
    <name evidence="1" type="ORF">L933_08455</name>
</gene>
<name>T2SRF6_HELPX</name>
<evidence type="ECO:0000313" key="1">
    <source>
        <dbReference type="EMBL" id="EQD94820.1"/>
    </source>
</evidence>
<comment type="caution">
    <text evidence="1">The sequence shown here is derived from an EMBL/GenBank/DDBJ whole genome shotgun (WGS) entry which is preliminary data.</text>
</comment>